<dbReference type="InterPro" id="IPR057429">
    <property type="entry name" value="WH_eIF2D"/>
</dbReference>
<dbReference type="GO" id="GO:0001731">
    <property type="term" value="P:formation of translation preinitiation complex"/>
    <property type="evidence" value="ECO:0007669"/>
    <property type="project" value="InterPro"/>
</dbReference>
<feature type="region of interest" description="Disordered" evidence="2">
    <location>
        <begin position="251"/>
        <end position="349"/>
    </location>
</feature>
<feature type="region of interest" description="Disordered" evidence="2">
    <location>
        <begin position="476"/>
        <end position="518"/>
    </location>
</feature>
<dbReference type="SUPFAM" id="SSF88697">
    <property type="entry name" value="PUA domain-like"/>
    <property type="match status" value="1"/>
</dbReference>
<dbReference type="InterPro" id="IPR001950">
    <property type="entry name" value="SUI1"/>
</dbReference>
<dbReference type="InterPro" id="IPR036877">
    <property type="entry name" value="SUI1_dom_sf"/>
</dbReference>
<dbReference type="Pfam" id="PF26292">
    <property type="entry name" value="PUA_elF2D"/>
    <property type="match status" value="1"/>
</dbReference>
<feature type="compositionally biased region" description="Basic and acidic residues" evidence="2">
    <location>
        <begin position="279"/>
        <end position="294"/>
    </location>
</feature>
<dbReference type="AlphaFoldDB" id="A0A0F7U8B4"/>
<dbReference type="EMBL" id="LN714478">
    <property type="protein sequence ID" value="CEL65301.1"/>
    <property type="molecule type" value="Genomic_DNA"/>
</dbReference>
<dbReference type="CDD" id="cd11610">
    <property type="entry name" value="eIF2D_N"/>
    <property type="match status" value="1"/>
</dbReference>
<dbReference type="Pfam" id="PF17832">
    <property type="entry name" value="Pre-PUA"/>
    <property type="match status" value="1"/>
</dbReference>
<dbReference type="PROSITE" id="PS50296">
    <property type="entry name" value="SUI1"/>
    <property type="match status" value="1"/>
</dbReference>
<evidence type="ECO:0000313" key="4">
    <source>
        <dbReference type="EMBL" id="CEL65301.1"/>
    </source>
</evidence>
<feature type="domain" description="SUI1" evidence="3">
    <location>
        <begin position="680"/>
        <end position="744"/>
    </location>
</feature>
<dbReference type="Gene3D" id="3.30.780.10">
    <property type="entry name" value="SUI1-like domain"/>
    <property type="match status" value="1"/>
</dbReference>
<dbReference type="Pfam" id="PF01253">
    <property type="entry name" value="SUI1"/>
    <property type="match status" value="1"/>
</dbReference>
<organism evidence="4">
    <name type="scientific">Neospora caninum (strain Liverpool)</name>
    <dbReference type="NCBI Taxonomy" id="572307"/>
    <lineage>
        <taxon>Eukaryota</taxon>
        <taxon>Sar</taxon>
        <taxon>Alveolata</taxon>
        <taxon>Apicomplexa</taxon>
        <taxon>Conoidasida</taxon>
        <taxon>Coccidia</taxon>
        <taxon>Eucoccidiorida</taxon>
        <taxon>Eimeriorina</taxon>
        <taxon>Sarcocystidae</taxon>
        <taxon>Neospora</taxon>
    </lineage>
</organism>
<accession>A0A0F7U8B4</accession>
<dbReference type="GO" id="GO:0003743">
    <property type="term" value="F:translation initiation factor activity"/>
    <property type="evidence" value="ECO:0007669"/>
    <property type="project" value="InterPro"/>
</dbReference>
<feature type="region of interest" description="Disordered" evidence="2">
    <location>
        <begin position="575"/>
        <end position="595"/>
    </location>
</feature>
<dbReference type="Gene3D" id="3.10.400.20">
    <property type="match status" value="1"/>
</dbReference>
<dbReference type="InterPro" id="IPR041366">
    <property type="entry name" value="Pre-PUA"/>
</dbReference>
<dbReference type="InterPro" id="IPR048247">
    <property type="entry name" value="eIF2D_N"/>
</dbReference>
<evidence type="ECO:0000256" key="2">
    <source>
        <dbReference type="SAM" id="MobiDB-lite"/>
    </source>
</evidence>
<dbReference type="SUPFAM" id="SSF55159">
    <property type="entry name" value="eIF1-like"/>
    <property type="match status" value="1"/>
</dbReference>
<dbReference type="InterPro" id="IPR015947">
    <property type="entry name" value="PUA-like_sf"/>
</dbReference>
<evidence type="ECO:0000256" key="1">
    <source>
        <dbReference type="ARBA" id="ARBA00022490"/>
    </source>
</evidence>
<keyword evidence="1" id="KW-0963">Cytoplasm</keyword>
<gene>
    <name evidence="4" type="ORF">BN1204_011560</name>
</gene>
<dbReference type="InterPro" id="IPR039759">
    <property type="entry name" value="eIF2D_SUI1"/>
</dbReference>
<feature type="compositionally biased region" description="Gly residues" evidence="2">
    <location>
        <begin position="508"/>
        <end position="518"/>
    </location>
</feature>
<proteinExistence type="predicted"/>
<evidence type="ECO:0000259" key="3">
    <source>
        <dbReference type="PROSITE" id="PS50296"/>
    </source>
</evidence>
<dbReference type="PANTHER" id="PTHR12217">
    <property type="entry name" value="EUKARYOTIC TRANSLATION INITIATION FACTOR 2D"/>
    <property type="match status" value="1"/>
</dbReference>
<reference evidence="4" key="1">
    <citation type="journal article" date="2015" name="PLoS ONE">
        <title>Comprehensive Evaluation of Toxoplasma gondii VEG and Neospora caninum LIV Genomes with Tachyzoite Stage Transcriptome and Proteome Defines Novel Transcript Features.</title>
        <authorList>
            <person name="Ramaprasad A."/>
            <person name="Mourier T."/>
            <person name="Naeem R."/>
            <person name="Malas T.B."/>
            <person name="Moussa E."/>
            <person name="Panigrahi A."/>
            <person name="Vermont S.J."/>
            <person name="Otto T.D."/>
            <person name="Wastling J."/>
            <person name="Pain A."/>
        </authorList>
    </citation>
    <scope>NUCLEOTIDE SEQUENCE</scope>
    <source>
        <strain evidence="4">Liverpool</strain>
    </source>
</reference>
<name>A0A0F7U8B4_NEOCL</name>
<feature type="compositionally biased region" description="Acidic residues" evidence="2">
    <location>
        <begin position="268"/>
        <end position="278"/>
    </location>
</feature>
<dbReference type="PROSITE" id="PS50890">
    <property type="entry name" value="PUA"/>
    <property type="match status" value="1"/>
</dbReference>
<dbReference type="CDD" id="cd21156">
    <property type="entry name" value="PUA_eIF2d-like"/>
    <property type="match status" value="1"/>
</dbReference>
<dbReference type="InterPro" id="IPR048248">
    <property type="entry name" value="PUA_eIF2d-like"/>
</dbReference>
<sequence length="765" mass="81720">MFRKKAGLGTLSLLGNKERKKLREQALRALPLLVEADFDLLLPPKDEISVAKLQFPPASSGPASGAATGPSLTNSRGSNRGTVYLCRGEPIFFEVNGVILPSVYALWQCPEMLPTFVVHAPVSSFILKGADLMLPGIIWTLTLQGLETQKAEKAENPDGRSLPPGIEAMQVWSVRVAGNPLPFAVGCSAVSAASLQHLAGKGKALEMVHAYGDGLWQIGSQSSPNSLFTAKQVLGDPHHAETAVSLASVGAAPSAARPPEGKAASAFPDDDGWDSNPEDGEKREATDAGEEEGKTGVGEPGPPSEPGTDEEEGREGEGEEGRGEEDERDEASTQALAHTDRQPAASAPTLPTEVMDEYLRLCALEVLHAISDEQLPMDISALNSKIAAEAPAVYVEKLRAAEKPSTFVAPDVRKTSHKKLVKFVQSLSKKKLLQTKETRGAVAMVKVNRSHPQYVEYKPIPEKTKKRILERFAAEETGGASPSVAAGNGPGGSCVEEPGDRRQPGRVSAGGGAAAGGNAVAGGDSGPLVLEFCTPPQKLSKVFTAMQVQTGKDTFFTFAEAKEVLTRYLEAAQEAKKEGAHASDKSEEKGRRKELRSDEVVVDGVLKDALLTKEELASAKDSAEMKMKKEEVFTRWLAALQPCYVMVPPGAPRDLDVSTLKVHKGAWVPVRISVEDRFGGRKHVTHVVGVHAFLLEPKTVAEYLQKKLAAAASTYALPGQKEQNAIAIQGNMASAVAEALVAHFKLDRKYLVIEQKKPKSGSSRK</sequence>
<dbReference type="PANTHER" id="PTHR12217:SF4">
    <property type="entry name" value="EUKARYOTIC TRANSLATION INITIATION FACTOR 2D"/>
    <property type="match status" value="1"/>
</dbReference>
<dbReference type="CDD" id="cd11608">
    <property type="entry name" value="eIF2D_C"/>
    <property type="match status" value="1"/>
</dbReference>
<dbReference type="InterPro" id="IPR039757">
    <property type="entry name" value="EIF2D"/>
</dbReference>
<dbReference type="Pfam" id="PF25304">
    <property type="entry name" value="WHD_eIF2D"/>
    <property type="match status" value="1"/>
</dbReference>
<protein>
    <submittedName>
        <fullName evidence="4">GM12258, related</fullName>
    </submittedName>
</protein>